<evidence type="ECO:0000259" key="2">
    <source>
        <dbReference type="Pfam" id="PF23598"/>
    </source>
</evidence>
<feature type="domain" description="Disease resistance R13L4/SHOC-2-like LRR" evidence="2">
    <location>
        <begin position="3"/>
        <end position="234"/>
    </location>
</feature>
<protein>
    <recommendedName>
        <fullName evidence="2">Disease resistance R13L4/SHOC-2-like LRR domain-containing protein</fullName>
    </recommendedName>
</protein>
<sequence length="258" mass="29114">MQRILARSGVEVPREIWKLKALHTLRTVDVSVGKAVLQSIKRLTRLRKLGVKGINKRNGQELCSAIAHLRSLESLSLHSHGETGLSGCLDGLSSPPENLQSLELGGNLVKLPEWIQGLKNLVKLKLWRSRISEHDAAIQVLGNLPNLATLRLLEESFVGEEVCFSFHREAFLSLKVLQLEWVRITSVRFEEGASPKLELLQYTCWNSNLRVGIFSGLAYLTSLKEFMLRRDNLSKTEFVEHLRCQLTENQNGPVLKCL</sequence>
<dbReference type="Gramene" id="TRITD3Bv1G276300.1">
    <property type="protein sequence ID" value="TRITD3Bv1G276300.1"/>
    <property type="gene ID" value="TRITD3Bv1G276300"/>
</dbReference>
<name>A0A9R1S9J3_TRITD</name>
<evidence type="ECO:0000313" key="3">
    <source>
        <dbReference type="EMBL" id="VAH86170.1"/>
    </source>
</evidence>
<accession>A0A9R1S9J3</accession>
<dbReference type="InterPro" id="IPR055414">
    <property type="entry name" value="LRR_R13L4/SHOC2-like"/>
</dbReference>
<gene>
    <name evidence="3" type="ORF">TRITD_3Bv1G276300</name>
</gene>
<keyword evidence="1" id="KW-0677">Repeat</keyword>
<organism evidence="3 4">
    <name type="scientific">Triticum turgidum subsp. durum</name>
    <name type="common">Durum wheat</name>
    <name type="synonym">Triticum durum</name>
    <dbReference type="NCBI Taxonomy" id="4567"/>
    <lineage>
        <taxon>Eukaryota</taxon>
        <taxon>Viridiplantae</taxon>
        <taxon>Streptophyta</taxon>
        <taxon>Embryophyta</taxon>
        <taxon>Tracheophyta</taxon>
        <taxon>Spermatophyta</taxon>
        <taxon>Magnoliopsida</taxon>
        <taxon>Liliopsida</taxon>
        <taxon>Poales</taxon>
        <taxon>Poaceae</taxon>
        <taxon>BOP clade</taxon>
        <taxon>Pooideae</taxon>
        <taxon>Triticodae</taxon>
        <taxon>Triticeae</taxon>
        <taxon>Triticinae</taxon>
        <taxon>Triticum</taxon>
    </lineage>
</organism>
<proteinExistence type="predicted"/>
<dbReference type="Pfam" id="PF23598">
    <property type="entry name" value="LRR_14"/>
    <property type="match status" value="1"/>
</dbReference>
<evidence type="ECO:0000313" key="4">
    <source>
        <dbReference type="Proteomes" id="UP000324705"/>
    </source>
</evidence>
<dbReference type="PANTHER" id="PTHR15140">
    <property type="entry name" value="TUBULIN-SPECIFIC CHAPERONE E"/>
    <property type="match status" value="1"/>
</dbReference>
<dbReference type="AlphaFoldDB" id="A0A9R1S9J3"/>
<dbReference type="EMBL" id="LT934116">
    <property type="protein sequence ID" value="VAH86170.1"/>
    <property type="molecule type" value="Genomic_DNA"/>
</dbReference>
<keyword evidence="4" id="KW-1185">Reference proteome</keyword>
<dbReference type="OMA" id="LHERNWR"/>
<dbReference type="PANTHER" id="PTHR15140:SF57">
    <property type="entry name" value="RX N-TERMINAL DOMAIN-CONTAINING PROTEIN"/>
    <property type="match status" value="1"/>
</dbReference>
<reference evidence="3 4" key="1">
    <citation type="submission" date="2017-09" db="EMBL/GenBank/DDBJ databases">
        <authorList>
            <consortium name="International Durum Wheat Genome Sequencing Consortium (IDWGSC)"/>
            <person name="Milanesi L."/>
        </authorList>
    </citation>
    <scope>NUCLEOTIDE SEQUENCE [LARGE SCALE GENOMIC DNA]</scope>
    <source>
        <strain evidence="4">cv. Svevo</strain>
    </source>
</reference>
<dbReference type="InterPro" id="IPR032675">
    <property type="entry name" value="LRR_dom_sf"/>
</dbReference>
<dbReference type="Gene3D" id="3.80.10.10">
    <property type="entry name" value="Ribonuclease Inhibitor"/>
    <property type="match status" value="1"/>
</dbReference>
<dbReference type="Proteomes" id="UP000324705">
    <property type="component" value="Chromosome 3B"/>
</dbReference>
<dbReference type="SUPFAM" id="SSF52058">
    <property type="entry name" value="L domain-like"/>
    <property type="match status" value="1"/>
</dbReference>
<evidence type="ECO:0000256" key="1">
    <source>
        <dbReference type="ARBA" id="ARBA00022737"/>
    </source>
</evidence>